<feature type="domain" description="NB-ARC" evidence="3">
    <location>
        <begin position="50"/>
        <end position="222"/>
    </location>
</feature>
<dbReference type="PRINTS" id="PR00364">
    <property type="entry name" value="DISEASERSIST"/>
</dbReference>
<dbReference type="EMBL" id="CAJVSB020000664">
    <property type="protein sequence ID" value="CAH2057348.1"/>
    <property type="molecule type" value="Genomic_DNA"/>
</dbReference>
<dbReference type="InterPro" id="IPR027417">
    <property type="entry name" value="P-loop_NTPase"/>
</dbReference>
<evidence type="ECO:0000313" key="4">
    <source>
        <dbReference type="EMBL" id="CAH2057348.1"/>
    </source>
</evidence>
<organism evidence="4 5">
    <name type="scientific">Thlaspi arvense</name>
    <name type="common">Field penny-cress</name>
    <dbReference type="NCBI Taxonomy" id="13288"/>
    <lineage>
        <taxon>Eukaryota</taxon>
        <taxon>Viridiplantae</taxon>
        <taxon>Streptophyta</taxon>
        <taxon>Embryophyta</taxon>
        <taxon>Tracheophyta</taxon>
        <taxon>Spermatophyta</taxon>
        <taxon>Magnoliopsida</taxon>
        <taxon>eudicotyledons</taxon>
        <taxon>Gunneridae</taxon>
        <taxon>Pentapetalae</taxon>
        <taxon>rosids</taxon>
        <taxon>malvids</taxon>
        <taxon>Brassicales</taxon>
        <taxon>Brassicaceae</taxon>
        <taxon>Thlaspideae</taxon>
        <taxon>Thlaspi</taxon>
    </lineage>
</organism>
<dbReference type="FunFam" id="3.40.50.300:FF:001091">
    <property type="entry name" value="Probable disease resistance protein At1g61300"/>
    <property type="match status" value="1"/>
</dbReference>
<dbReference type="GO" id="GO:0043531">
    <property type="term" value="F:ADP binding"/>
    <property type="evidence" value="ECO:0007669"/>
    <property type="project" value="InterPro"/>
</dbReference>
<keyword evidence="5" id="KW-1185">Reference proteome</keyword>
<comment type="caution">
    <text evidence="4">The sequence shown here is derived from an EMBL/GenBank/DDBJ whole genome shotgun (WGS) entry which is preliminary data.</text>
</comment>
<dbReference type="Proteomes" id="UP000836841">
    <property type="component" value="Unassembled WGS sequence"/>
</dbReference>
<keyword evidence="1" id="KW-0611">Plant defense</keyword>
<dbReference type="InterPro" id="IPR002182">
    <property type="entry name" value="NB-ARC"/>
</dbReference>
<gene>
    <name evidence="4" type="ORF">TAV2_LOCUS12143</name>
</gene>
<dbReference type="Pfam" id="PF00931">
    <property type="entry name" value="NB-ARC"/>
    <property type="match status" value="1"/>
</dbReference>
<evidence type="ECO:0000259" key="3">
    <source>
        <dbReference type="Pfam" id="PF00931"/>
    </source>
</evidence>
<dbReference type="Gene3D" id="3.40.50.300">
    <property type="entry name" value="P-loop containing nucleotide triphosphate hydrolases"/>
    <property type="match status" value="1"/>
</dbReference>
<feature type="region of interest" description="Disordered" evidence="2">
    <location>
        <begin position="1"/>
        <end position="24"/>
    </location>
</feature>
<protein>
    <recommendedName>
        <fullName evidence="3">NB-ARC domain-containing protein</fullName>
    </recommendedName>
</protein>
<dbReference type="SUPFAM" id="SSF52540">
    <property type="entry name" value="P-loop containing nucleoside triphosphate hydrolases"/>
    <property type="match status" value="1"/>
</dbReference>
<dbReference type="PANTHER" id="PTHR36766:SF64">
    <property type="entry name" value="OS12G0206100 PROTEIN"/>
    <property type="match status" value="1"/>
</dbReference>
<dbReference type="GO" id="GO:0006952">
    <property type="term" value="P:defense response"/>
    <property type="evidence" value="ECO:0007669"/>
    <property type="project" value="UniProtKB-KW"/>
</dbReference>
<evidence type="ECO:0000313" key="5">
    <source>
        <dbReference type="Proteomes" id="UP000836841"/>
    </source>
</evidence>
<reference evidence="4 5" key="1">
    <citation type="submission" date="2022-03" db="EMBL/GenBank/DDBJ databases">
        <authorList>
            <person name="Nunn A."/>
            <person name="Chopra R."/>
            <person name="Nunn A."/>
            <person name="Contreras Garrido A."/>
        </authorList>
    </citation>
    <scope>NUCLEOTIDE SEQUENCE [LARGE SCALE GENOMIC DNA]</scope>
</reference>
<dbReference type="PANTHER" id="PTHR36766">
    <property type="entry name" value="PLANT BROAD-SPECTRUM MILDEW RESISTANCE PROTEIN RPW8"/>
    <property type="match status" value="1"/>
</dbReference>
<proteinExistence type="predicted"/>
<feature type="compositionally biased region" description="Polar residues" evidence="2">
    <location>
        <begin position="12"/>
        <end position="24"/>
    </location>
</feature>
<sequence length="252" mass="28729">MDEFTRKLPNYGTRSLSEGDRSNLSSIDGRGLELRRTYSHTVENNFVGFEDDLRKVVASLLNENKGQPIFRAILISGMGGQGKTMLVRKVYNLPDIRRHFQGFAWASVSQQWNKKDILRRILISLTSLEKRDEVRRMLDEELVTSLHDVQKKKKCLVVLDDVWSPNVWEIIKPAFPSGENVESKILLTSRNNGVVSKMDDCFIHELKLLSEEESWQLFKKVFSKSASTDLEGLYFGALAGVAPHMGFDLLHA</sequence>
<evidence type="ECO:0000256" key="1">
    <source>
        <dbReference type="ARBA" id="ARBA00022821"/>
    </source>
</evidence>
<name>A0AAU9S718_THLAR</name>
<evidence type="ECO:0000256" key="2">
    <source>
        <dbReference type="SAM" id="MobiDB-lite"/>
    </source>
</evidence>
<dbReference type="AlphaFoldDB" id="A0AAU9S718"/>
<accession>A0AAU9S718</accession>